<evidence type="ECO:0000256" key="9">
    <source>
        <dbReference type="ARBA" id="ARBA00023187"/>
    </source>
</evidence>
<evidence type="ECO:0000256" key="2">
    <source>
        <dbReference type="ARBA" id="ARBA00022499"/>
    </source>
</evidence>
<dbReference type="InterPro" id="IPR008984">
    <property type="entry name" value="SMAD_FHA_dom_sf"/>
</dbReference>
<dbReference type="SUPFAM" id="SSF49879">
    <property type="entry name" value="SMAD/FHA domain"/>
    <property type="match status" value="1"/>
</dbReference>
<keyword evidence="8" id="KW-0943">RNA-mediated gene silencing</keyword>
<dbReference type="GO" id="GO:0005681">
    <property type="term" value="C:spliceosomal complex"/>
    <property type="evidence" value="ECO:0007669"/>
    <property type="project" value="UniProtKB-KW"/>
</dbReference>
<dbReference type="InterPro" id="IPR050923">
    <property type="entry name" value="Cell_Proc_Reg/RNA_Proc"/>
</dbReference>
<protein>
    <submittedName>
        <fullName evidence="15 16">Smad nuclear-interacting protein 1</fullName>
    </submittedName>
</protein>
<keyword evidence="5" id="KW-0747">Spliceosome</keyword>
<gene>
    <name evidence="15 16" type="primary">LOC105359233</name>
</gene>
<evidence type="ECO:0000256" key="7">
    <source>
        <dbReference type="ARBA" id="ARBA00023054"/>
    </source>
</evidence>
<evidence type="ECO:0000256" key="5">
    <source>
        <dbReference type="ARBA" id="ARBA00022728"/>
    </source>
</evidence>
<dbReference type="PROSITE" id="PS50006">
    <property type="entry name" value="FHA_DOMAIN"/>
    <property type="match status" value="1"/>
</dbReference>
<dbReference type="FunFam" id="2.60.200.20:FF:000008">
    <property type="entry name" value="smad nuclear-interacting protein 1"/>
    <property type="match status" value="1"/>
</dbReference>
<feature type="domain" description="FHA" evidence="13">
    <location>
        <begin position="200"/>
        <end position="263"/>
    </location>
</feature>
<dbReference type="RefSeq" id="XP_011494068.1">
    <property type="nucleotide sequence ID" value="XM_011495766.1"/>
</dbReference>
<evidence type="ECO:0000256" key="1">
    <source>
        <dbReference type="ARBA" id="ARBA00004123"/>
    </source>
</evidence>
<feature type="region of interest" description="Disordered" evidence="12">
    <location>
        <begin position="1"/>
        <end position="152"/>
    </location>
</feature>
<dbReference type="Proteomes" id="UP000695007">
    <property type="component" value="Unplaced"/>
</dbReference>
<keyword evidence="10" id="KW-0539">Nucleus</keyword>
<evidence type="ECO:0000256" key="8">
    <source>
        <dbReference type="ARBA" id="ARBA00023158"/>
    </source>
</evidence>
<proteinExistence type="predicted"/>
<dbReference type="GO" id="GO:0031047">
    <property type="term" value="P:regulatory ncRNA-mediated gene silencing"/>
    <property type="evidence" value="ECO:0007669"/>
    <property type="project" value="UniProtKB-KW"/>
</dbReference>
<comment type="function">
    <text evidence="11">Required for pre-mRNA splicing as component of the spliceosome. As a component of the minor spliceosome, involved in the splicing of U12-type introns in pre-mRNAs. Down-regulates NF-kappa-B signaling by competing with RELA for CREBBP/EP300 binding. Involved in the microRNA (miRNA) biogenesis. May be involved in cyclin-D1/CCND1 mRNA stability through the SNARP complex which associates with both the 3'end of the CCND1 gene and its mRNA.</text>
</comment>
<keyword evidence="6" id="KW-0832">Ubl conjugation</keyword>
<dbReference type="Gene3D" id="2.60.200.20">
    <property type="match status" value="1"/>
</dbReference>
<feature type="compositionally biased region" description="Basic and acidic residues" evidence="12">
    <location>
        <begin position="27"/>
        <end position="121"/>
    </location>
</feature>
<evidence type="ECO:0000313" key="16">
    <source>
        <dbReference type="RefSeq" id="XP_011494068.1"/>
    </source>
</evidence>
<evidence type="ECO:0000259" key="13">
    <source>
        <dbReference type="PROSITE" id="PS50006"/>
    </source>
</evidence>
<dbReference type="Pfam" id="PF00498">
    <property type="entry name" value="FHA"/>
    <property type="match status" value="1"/>
</dbReference>
<keyword evidence="2" id="KW-1017">Isopeptide bond</keyword>
<comment type="subcellular location">
    <subcellularLocation>
        <location evidence="1">Nucleus</location>
    </subcellularLocation>
</comment>
<keyword evidence="4" id="KW-0507">mRNA processing</keyword>
<dbReference type="GeneID" id="105359233"/>
<organism evidence="14 15">
    <name type="scientific">Ceratosolen solmsi marchali</name>
    <dbReference type="NCBI Taxonomy" id="326594"/>
    <lineage>
        <taxon>Eukaryota</taxon>
        <taxon>Metazoa</taxon>
        <taxon>Ecdysozoa</taxon>
        <taxon>Arthropoda</taxon>
        <taxon>Hexapoda</taxon>
        <taxon>Insecta</taxon>
        <taxon>Pterygota</taxon>
        <taxon>Neoptera</taxon>
        <taxon>Endopterygota</taxon>
        <taxon>Hymenoptera</taxon>
        <taxon>Apocrita</taxon>
        <taxon>Proctotrupomorpha</taxon>
        <taxon>Chalcidoidea</taxon>
        <taxon>Agaonidae</taxon>
        <taxon>Agaoninae</taxon>
        <taxon>Ceratosolen</taxon>
    </lineage>
</organism>
<evidence type="ECO:0000256" key="11">
    <source>
        <dbReference type="ARBA" id="ARBA00055964"/>
    </source>
</evidence>
<dbReference type="SMART" id="SM00240">
    <property type="entry name" value="FHA"/>
    <property type="match status" value="1"/>
</dbReference>
<keyword evidence="7" id="KW-0175">Coiled coil</keyword>
<evidence type="ECO:0000256" key="12">
    <source>
        <dbReference type="SAM" id="MobiDB-lite"/>
    </source>
</evidence>
<feature type="compositionally biased region" description="Basic and acidic residues" evidence="12">
    <location>
        <begin position="1"/>
        <end position="18"/>
    </location>
</feature>
<dbReference type="PANTHER" id="PTHR23308">
    <property type="entry name" value="NUCLEAR INHIBITOR OF PROTEIN PHOSPHATASE-1"/>
    <property type="match status" value="1"/>
</dbReference>
<dbReference type="RefSeq" id="XP_011494067.1">
    <property type="nucleotide sequence ID" value="XM_011495765.1"/>
</dbReference>
<keyword evidence="9" id="KW-0508">mRNA splicing</keyword>
<keyword evidence="3" id="KW-0597">Phosphoprotein</keyword>
<evidence type="ECO:0000256" key="4">
    <source>
        <dbReference type="ARBA" id="ARBA00022664"/>
    </source>
</evidence>
<evidence type="ECO:0000256" key="6">
    <source>
        <dbReference type="ARBA" id="ARBA00022843"/>
    </source>
</evidence>
<reference evidence="15 16" key="1">
    <citation type="submission" date="2025-04" db="UniProtKB">
        <authorList>
            <consortium name="RefSeq"/>
        </authorList>
    </citation>
    <scope>IDENTIFICATION</scope>
</reference>
<feature type="compositionally biased region" description="Basic and acidic residues" evidence="12">
    <location>
        <begin position="129"/>
        <end position="143"/>
    </location>
</feature>
<name>A0AAJ6VJV9_9HYME</name>
<evidence type="ECO:0000256" key="3">
    <source>
        <dbReference type="ARBA" id="ARBA00022553"/>
    </source>
</evidence>
<evidence type="ECO:0000313" key="14">
    <source>
        <dbReference type="Proteomes" id="UP000695007"/>
    </source>
</evidence>
<dbReference type="GO" id="GO:0006397">
    <property type="term" value="P:mRNA processing"/>
    <property type="evidence" value="ECO:0007669"/>
    <property type="project" value="UniProtKB-KW"/>
</dbReference>
<dbReference type="KEGG" id="csol:105359233"/>
<dbReference type="AlphaFoldDB" id="A0AAJ6VJV9"/>
<evidence type="ECO:0000313" key="15">
    <source>
        <dbReference type="RefSeq" id="XP_011494067.1"/>
    </source>
</evidence>
<sequence length="305" mass="36510">MSETRVRHSWDSRRAPDQHHHHNERKRKSEDDYHGKGRRDEGRSRQHRESSENKRHRGYEDDDKHHGHEENRYRDSDDKQYRSYDDKQQYNRSRDYDDKPTRNDRVKKSRFEQAFVKKESSPEWGKATIKQESKSKPQEKEKPNFQTSGKLTEDTNTVNGVVIKYTEPLDARKPKRRWRLYPFKGEKALPVLYIHRQSAYLMGRDRKIADIPLDHPSCSKQHAALQYRLVSYKRENGTEGKKIRPYLIDLESANGTFVNDVKLEPKRFHELLERDVIKFGFSTREYVVLHEQSKDENQDDDVNET</sequence>
<evidence type="ECO:0000256" key="10">
    <source>
        <dbReference type="ARBA" id="ARBA00023242"/>
    </source>
</evidence>
<accession>A0AAJ6VJV9</accession>
<keyword evidence="14" id="KW-1185">Reference proteome</keyword>
<dbReference type="GO" id="GO:0008380">
    <property type="term" value="P:RNA splicing"/>
    <property type="evidence" value="ECO:0007669"/>
    <property type="project" value="UniProtKB-KW"/>
</dbReference>
<dbReference type="InterPro" id="IPR000253">
    <property type="entry name" value="FHA_dom"/>
</dbReference>